<dbReference type="SUPFAM" id="SSF55154">
    <property type="entry name" value="CYTH-like phosphatases"/>
    <property type="match status" value="1"/>
</dbReference>
<protein>
    <recommendedName>
        <fullName evidence="1">CYTH domain-containing protein</fullName>
    </recommendedName>
</protein>
<dbReference type="InterPro" id="IPR033469">
    <property type="entry name" value="CYTH-like_dom_sf"/>
</dbReference>
<dbReference type="InterPro" id="IPR039013">
    <property type="entry name" value="YgiF"/>
</dbReference>
<feature type="domain" description="CYTH" evidence="1">
    <location>
        <begin position="4"/>
        <end position="206"/>
    </location>
</feature>
<dbReference type="InterPro" id="IPR023577">
    <property type="entry name" value="CYTH_domain"/>
</dbReference>
<gene>
    <name evidence="2" type="ORF">SDC9_111698</name>
</gene>
<dbReference type="PANTHER" id="PTHR39569">
    <property type="entry name" value="INORGANIC TRIPHOSPHATASE"/>
    <property type="match status" value="1"/>
</dbReference>
<sequence length="329" mass="36429">MGKNIETELKLHITDRKIWCDILASSSIAEYIQPDSLGYDTLEACYYDTPARSLRQAGLAYRIRREGGQWIATIKGGGKSAGGLHTRQEWNVPVEDCLPSIKPFMTTSVGEKFQAAVGQDKLMLLFITRFERRTLMVQTPDGSIVEAAADRGEIIAGEKHEPIMELELEIKAGSTTALLELGAALAQQYPLLLEPRSKYYRGLLLAGLAQDDCRGIVEIETANVNEEMLMAAITQVLNAQSCFLRLANNADNILTLRHCVAYLAKFLAVLKAEMHPNLYDEIQNELNQFQSNVNSGQGDELAAILGTGRYTALLLKLWAWAAKRNPEGI</sequence>
<dbReference type="EMBL" id="VSSQ01020162">
    <property type="protein sequence ID" value="MPM64807.1"/>
    <property type="molecule type" value="Genomic_DNA"/>
</dbReference>
<dbReference type="AlphaFoldDB" id="A0A645BHG4"/>
<dbReference type="GO" id="GO:0050355">
    <property type="term" value="F:inorganic triphosphate phosphatase activity"/>
    <property type="evidence" value="ECO:0007669"/>
    <property type="project" value="InterPro"/>
</dbReference>
<organism evidence="2">
    <name type="scientific">bioreactor metagenome</name>
    <dbReference type="NCBI Taxonomy" id="1076179"/>
    <lineage>
        <taxon>unclassified sequences</taxon>
        <taxon>metagenomes</taxon>
        <taxon>ecological metagenomes</taxon>
    </lineage>
</organism>
<evidence type="ECO:0000259" key="1">
    <source>
        <dbReference type="PROSITE" id="PS51707"/>
    </source>
</evidence>
<comment type="caution">
    <text evidence="2">The sequence shown here is derived from an EMBL/GenBank/DDBJ whole genome shotgun (WGS) entry which is preliminary data.</text>
</comment>
<dbReference type="PANTHER" id="PTHR39569:SF1">
    <property type="entry name" value="INORGANIC TRIPHOSPHATASE"/>
    <property type="match status" value="1"/>
</dbReference>
<dbReference type="GO" id="GO:0046872">
    <property type="term" value="F:metal ion binding"/>
    <property type="evidence" value="ECO:0007669"/>
    <property type="project" value="TreeGrafter"/>
</dbReference>
<evidence type="ECO:0000313" key="2">
    <source>
        <dbReference type="EMBL" id="MPM64807.1"/>
    </source>
</evidence>
<reference evidence="2" key="1">
    <citation type="submission" date="2019-08" db="EMBL/GenBank/DDBJ databases">
        <authorList>
            <person name="Kucharzyk K."/>
            <person name="Murdoch R.W."/>
            <person name="Higgins S."/>
            <person name="Loffler F."/>
        </authorList>
    </citation>
    <scope>NUCLEOTIDE SEQUENCE</scope>
</reference>
<dbReference type="PROSITE" id="PS51707">
    <property type="entry name" value="CYTH"/>
    <property type="match status" value="1"/>
</dbReference>
<accession>A0A645BHG4</accession>
<dbReference type="CDD" id="cd07756">
    <property type="entry name" value="CYTH-like_Pase_CHAD"/>
    <property type="match status" value="1"/>
</dbReference>
<name>A0A645BHG4_9ZZZZ</name>
<proteinExistence type="predicted"/>
<dbReference type="Pfam" id="PF01928">
    <property type="entry name" value="CYTH"/>
    <property type="match status" value="1"/>
</dbReference>
<dbReference type="Gene3D" id="2.40.320.10">
    <property type="entry name" value="Hypothetical Protein Pfu-838710-001"/>
    <property type="match status" value="1"/>
</dbReference>
<dbReference type="SMART" id="SM01118">
    <property type="entry name" value="CYTH"/>
    <property type="match status" value="1"/>
</dbReference>